<dbReference type="FunCoup" id="A0A6I9RJ73">
    <property type="interactions" value="2"/>
</dbReference>
<comment type="subcellular location">
    <subcellularLocation>
        <location evidence="1">Secreted</location>
    </subcellularLocation>
</comment>
<evidence type="ECO:0000256" key="2">
    <source>
        <dbReference type="ARBA" id="ARBA00011073"/>
    </source>
</evidence>
<dbReference type="InterPro" id="IPR045051">
    <property type="entry name" value="SBT"/>
</dbReference>
<evidence type="ECO:0000259" key="13">
    <source>
        <dbReference type="Pfam" id="PF05922"/>
    </source>
</evidence>
<organism evidence="15 16">
    <name type="scientific">Elaeis guineensis var. tenera</name>
    <name type="common">Oil palm</name>
    <dbReference type="NCBI Taxonomy" id="51953"/>
    <lineage>
        <taxon>Eukaryota</taxon>
        <taxon>Viridiplantae</taxon>
        <taxon>Streptophyta</taxon>
        <taxon>Embryophyta</taxon>
        <taxon>Tracheophyta</taxon>
        <taxon>Spermatophyta</taxon>
        <taxon>Magnoliopsida</taxon>
        <taxon>Liliopsida</taxon>
        <taxon>Arecaceae</taxon>
        <taxon>Arecoideae</taxon>
        <taxon>Cocoseae</taxon>
        <taxon>Elaeidinae</taxon>
        <taxon>Elaeis</taxon>
    </lineage>
</organism>
<evidence type="ECO:0000256" key="8">
    <source>
        <dbReference type="ARBA" id="ARBA00023180"/>
    </source>
</evidence>
<dbReference type="RefSeq" id="XP_010927456.1">
    <property type="nucleotide sequence ID" value="XM_010929154.2"/>
</dbReference>
<feature type="domain" description="Subtilisin-like protease fibronectin type-III" evidence="14">
    <location>
        <begin position="657"/>
        <end position="757"/>
    </location>
</feature>
<feature type="signal peptide" evidence="11">
    <location>
        <begin position="1"/>
        <end position="24"/>
    </location>
</feature>
<dbReference type="SUPFAM" id="SSF52743">
    <property type="entry name" value="Subtilisin-like"/>
    <property type="match status" value="1"/>
</dbReference>
<dbReference type="InterPro" id="IPR010259">
    <property type="entry name" value="S8pro/Inhibitor_I9"/>
</dbReference>
<evidence type="ECO:0000256" key="10">
    <source>
        <dbReference type="PROSITE-ProRule" id="PRU01240"/>
    </source>
</evidence>
<dbReference type="InterPro" id="IPR034197">
    <property type="entry name" value="Peptidases_S8_3"/>
</dbReference>
<keyword evidence="5 11" id="KW-0732">Signal</keyword>
<dbReference type="PRINTS" id="PR00723">
    <property type="entry name" value="SUBTILISIN"/>
</dbReference>
<dbReference type="InterPro" id="IPR000209">
    <property type="entry name" value="Peptidase_S8/S53_dom"/>
</dbReference>
<dbReference type="Pfam" id="PF17766">
    <property type="entry name" value="fn3_6"/>
    <property type="match status" value="1"/>
</dbReference>
<dbReference type="PANTHER" id="PTHR10795">
    <property type="entry name" value="PROPROTEIN CONVERTASE SUBTILISIN/KEXIN"/>
    <property type="match status" value="1"/>
</dbReference>
<dbReference type="Gene3D" id="3.40.50.200">
    <property type="entry name" value="Peptidase S8/S53 domain"/>
    <property type="match status" value="1"/>
</dbReference>
<feature type="domain" description="Inhibitor I9" evidence="13">
    <location>
        <begin position="34"/>
        <end position="108"/>
    </location>
</feature>
<evidence type="ECO:0000256" key="6">
    <source>
        <dbReference type="ARBA" id="ARBA00022801"/>
    </source>
</evidence>
<gene>
    <name evidence="16" type="primary">LOC105049500</name>
</gene>
<evidence type="ECO:0000313" key="15">
    <source>
        <dbReference type="Proteomes" id="UP000504607"/>
    </source>
</evidence>
<feature type="active site" description="Charge relay system" evidence="9 10">
    <location>
        <position position="145"/>
    </location>
</feature>
<evidence type="ECO:0000259" key="14">
    <source>
        <dbReference type="Pfam" id="PF17766"/>
    </source>
</evidence>
<dbReference type="CDD" id="cd02120">
    <property type="entry name" value="PA_subtilisin_like"/>
    <property type="match status" value="1"/>
</dbReference>
<comment type="similarity">
    <text evidence="2 10">Belongs to the peptidase S8 family.</text>
</comment>
<feature type="domain" description="Peptidase S8/S53" evidence="12">
    <location>
        <begin position="136"/>
        <end position="587"/>
    </location>
</feature>
<dbReference type="FunFam" id="3.40.50.200:FF:000006">
    <property type="entry name" value="Subtilisin-like protease SBT1.5"/>
    <property type="match status" value="1"/>
</dbReference>
<accession>A0A6I9RJ73</accession>
<reference evidence="16" key="1">
    <citation type="submission" date="2025-08" db="UniProtKB">
        <authorList>
            <consortium name="RefSeq"/>
        </authorList>
    </citation>
    <scope>IDENTIFICATION</scope>
</reference>
<dbReference type="GO" id="GO:0006508">
    <property type="term" value="P:proteolysis"/>
    <property type="evidence" value="ECO:0007669"/>
    <property type="project" value="UniProtKB-KW"/>
</dbReference>
<dbReference type="Gene3D" id="3.50.30.30">
    <property type="match status" value="1"/>
</dbReference>
<keyword evidence="15" id="KW-1185">Reference proteome</keyword>
<dbReference type="InParanoid" id="A0A6I9RJ73"/>
<dbReference type="GO" id="GO:0004252">
    <property type="term" value="F:serine-type endopeptidase activity"/>
    <property type="evidence" value="ECO:0007669"/>
    <property type="project" value="UniProtKB-UniRule"/>
</dbReference>
<dbReference type="CDD" id="cd04852">
    <property type="entry name" value="Peptidases_S8_3"/>
    <property type="match status" value="1"/>
</dbReference>
<dbReference type="FunFam" id="3.30.70.80:FF:000003">
    <property type="entry name" value="Subtilisin-like protease SBT1.9"/>
    <property type="match status" value="1"/>
</dbReference>
<evidence type="ECO:0000256" key="1">
    <source>
        <dbReference type="ARBA" id="ARBA00004613"/>
    </source>
</evidence>
<keyword evidence="4 10" id="KW-0645">Protease</keyword>
<dbReference type="Gene3D" id="2.60.40.2310">
    <property type="match status" value="1"/>
</dbReference>
<dbReference type="AlphaFoldDB" id="A0A6I9RJ73"/>
<dbReference type="PROSITE" id="PS00138">
    <property type="entry name" value="SUBTILASE_SER"/>
    <property type="match status" value="1"/>
</dbReference>
<dbReference type="OrthoDB" id="206201at2759"/>
<dbReference type="InterPro" id="IPR036852">
    <property type="entry name" value="Peptidase_S8/S53_dom_sf"/>
</dbReference>
<evidence type="ECO:0000256" key="11">
    <source>
        <dbReference type="SAM" id="SignalP"/>
    </source>
</evidence>
<dbReference type="GeneID" id="105049500"/>
<evidence type="ECO:0000256" key="4">
    <source>
        <dbReference type="ARBA" id="ARBA00022670"/>
    </source>
</evidence>
<dbReference type="InterPro" id="IPR041469">
    <property type="entry name" value="Subtilisin-like_FN3"/>
</dbReference>
<name>A0A6I9RJ73_ELAGV</name>
<dbReference type="GO" id="GO:0005576">
    <property type="term" value="C:extracellular region"/>
    <property type="evidence" value="ECO:0007669"/>
    <property type="project" value="UniProtKB-SubCell"/>
</dbReference>
<dbReference type="Pfam" id="PF05922">
    <property type="entry name" value="Inhibitor_I9"/>
    <property type="match status" value="1"/>
</dbReference>
<keyword evidence="7 10" id="KW-0720">Serine protease</keyword>
<evidence type="ECO:0000256" key="3">
    <source>
        <dbReference type="ARBA" id="ARBA00022525"/>
    </source>
</evidence>
<keyword evidence="6 10" id="KW-0378">Hydrolase</keyword>
<dbReference type="Pfam" id="PF00082">
    <property type="entry name" value="Peptidase_S8"/>
    <property type="match status" value="1"/>
</dbReference>
<evidence type="ECO:0000259" key="12">
    <source>
        <dbReference type="Pfam" id="PF00082"/>
    </source>
</evidence>
<dbReference type="KEGG" id="egu:105049500"/>
<evidence type="ECO:0000313" key="16">
    <source>
        <dbReference type="RefSeq" id="XP_010927456.1"/>
    </source>
</evidence>
<dbReference type="Proteomes" id="UP000504607">
    <property type="component" value="Chromosome 8"/>
</dbReference>
<dbReference type="PROSITE" id="PS51892">
    <property type="entry name" value="SUBTILASE"/>
    <property type="match status" value="1"/>
</dbReference>
<sequence length="762" mass="82863">MASSSQSKLSLLHLLLLLSCIVLSYPLDDDRRPYIIHMDPSAMPVPFSTHENWHTSILSSLPSPPGTAPPEHLYTYSHVMHGFSAVLSSTHVEHLARMPGHVAIQPESYGRFHTTHTPKFLGLNKHLGLWPMSHFGDDMIIGMVDSGIWPESDSFDDKGMPPIPERWKGTCETGTKFNSSDCNRKLIGARFFGKGLNVSKTLDYDSPRDFLGHGTHTSSTAAGARSTGADYFEYAKGNAIGIAPKARLAMYKVSYRSDTHELAATDVLASMDQAIADGVDLMSLSLGFPQTPYHSNAIALGAFAAMEKGIFVSCSAGNSGPVRSTIANGAPWITTVGAGTIDRDYVASITLGQDFATIRGNSFYPLSLYISGVPLYHGLGDARKENCRHFSLDAKDVNGTIVFCSYNIDNDVKEQMDEVLRSGAKGAIIATDQWPFMWLTDFTEPLVVVTPEDEKVIKTYVAKTKGQNLTVDIVYQLTEVGTTPAPKVADFSSRGPYTISPEILKPDILAPGVNVLAAWARGPFSQITSVGRQPLISDYLLLSGTSMSSPHVVGVAALLRSLHREWSPAAIRSAIMTTANVHDNTHQTITDLETGLPATPLDFGAGHINPNKAMDPGLIYDIGFQDYVDFLCGLNYSSSEIRIIIRRNDYTCQANLDLNYPSFIVISDRKASIARRSFNRVLTSVIDGPSTYRVVVAAPVGMKVVVEPQTLSFDGKYSKQKFSVSVEVQVGSSSQGSYGFLSWSEVGGRHVVRSPIVFAFAP</sequence>
<keyword evidence="8" id="KW-0325">Glycoprotein</keyword>
<evidence type="ECO:0000256" key="5">
    <source>
        <dbReference type="ARBA" id="ARBA00022729"/>
    </source>
</evidence>
<evidence type="ECO:0000256" key="7">
    <source>
        <dbReference type="ARBA" id="ARBA00022825"/>
    </source>
</evidence>
<dbReference type="InterPro" id="IPR037045">
    <property type="entry name" value="S8pro/Inhibitor_I9_sf"/>
</dbReference>
<feature type="active site" description="Charge relay system" evidence="9 10">
    <location>
        <position position="213"/>
    </location>
</feature>
<dbReference type="InterPro" id="IPR023828">
    <property type="entry name" value="Peptidase_S8_Ser-AS"/>
</dbReference>
<evidence type="ECO:0000256" key="9">
    <source>
        <dbReference type="PIRSR" id="PIRSR615500-1"/>
    </source>
</evidence>
<protein>
    <submittedName>
        <fullName evidence="16">Subtilisin-like protease SBT1.7</fullName>
    </submittedName>
</protein>
<dbReference type="Gene3D" id="3.30.70.80">
    <property type="entry name" value="Peptidase S8 propeptide/proteinase inhibitor I9"/>
    <property type="match status" value="1"/>
</dbReference>
<proteinExistence type="inferred from homology"/>
<dbReference type="InterPro" id="IPR015500">
    <property type="entry name" value="Peptidase_S8_subtilisin-rel"/>
</dbReference>
<feature type="active site" description="Charge relay system" evidence="9 10">
    <location>
        <position position="546"/>
    </location>
</feature>
<keyword evidence="3" id="KW-0964">Secreted</keyword>
<feature type="chain" id="PRO_5026719791" evidence="11">
    <location>
        <begin position="25"/>
        <end position="762"/>
    </location>
</feature>